<proteinExistence type="predicted"/>
<comment type="caution">
    <text evidence="2">The sequence shown here is derived from an EMBL/GenBank/DDBJ whole genome shotgun (WGS) entry which is preliminary data.</text>
</comment>
<evidence type="ECO:0000313" key="2">
    <source>
        <dbReference type="EMBL" id="MSU80887.1"/>
    </source>
</evidence>
<dbReference type="Gene3D" id="3.40.50.300">
    <property type="entry name" value="P-loop containing nucleotide triphosphate hydrolases"/>
    <property type="match status" value="1"/>
</dbReference>
<evidence type="ECO:0000259" key="1">
    <source>
        <dbReference type="Pfam" id="PF02492"/>
    </source>
</evidence>
<dbReference type="PANTHER" id="PTHR13748">
    <property type="entry name" value="COBW-RELATED"/>
    <property type="match status" value="1"/>
</dbReference>
<accession>A0A6N7Y7G9</accession>
<dbReference type="Gene3D" id="3.30.1220.10">
    <property type="entry name" value="CobW-like, C-terminal domain"/>
    <property type="match status" value="1"/>
</dbReference>
<reference evidence="2 3" key="1">
    <citation type="submission" date="2019-08" db="EMBL/GenBank/DDBJ databases">
        <title>In-depth cultivation of the pig gut microbiome towards novel bacterial diversity and tailored functional studies.</title>
        <authorList>
            <person name="Wylensek D."/>
            <person name="Hitch T.C.A."/>
            <person name="Clavel T."/>
        </authorList>
    </citation>
    <scope>NUCLEOTIDE SEQUENCE [LARGE SCALE GENOMIC DNA]</scope>
    <source>
        <strain evidence="2 3">BSM-383-APC-4H</strain>
    </source>
</reference>
<gene>
    <name evidence="2" type="ORF">FYJ25_00565</name>
</gene>
<dbReference type="InterPro" id="IPR027417">
    <property type="entry name" value="P-loop_NTPase"/>
</dbReference>
<protein>
    <submittedName>
        <fullName evidence="2">Cobalamin biosynthesis protein CobW</fullName>
    </submittedName>
</protein>
<dbReference type="InterPro" id="IPR003495">
    <property type="entry name" value="CobW/HypB/UreG_nucleotide-bd"/>
</dbReference>
<dbReference type="InterPro" id="IPR051316">
    <property type="entry name" value="Zinc-reg_GTPase_activator"/>
</dbReference>
<organism evidence="2 3">
    <name type="scientific">Anaerobutyricum soehngenii</name>
    <dbReference type="NCBI Taxonomy" id="105843"/>
    <lineage>
        <taxon>Bacteria</taxon>
        <taxon>Bacillati</taxon>
        <taxon>Bacillota</taxon>
        <taxon>Clostridia</taxon>
        <taxon>Lachnospirales</taxon>
        <taxon>Lachnospiraceae</taxon>
        <taxon>Anaerobutyricum</taxon>
    </lineage>
</organism>
<feature type="domain" description="CobW/HypB/UreG nucleotide-binding" evidence="1">
    <location>
        <begin position="6"/>
        <end position="180"/>
    </location>
</feature>
<sequence>MTKIDIISGFLGAGKTTLIKKLIEEGLKGQKVVLIENEFGEIGIDGGFLKESGIQINEMNSGCICCSLVGDFNTALKDVLEQYTPDRIIIEPSGVGKLSDVMKAVQKVVDAEKNVVLNSHITVADAMRAKMYLKNFGEFYRNQVEFASAVILSRSQNVKEDKLEKAVALLRDINGKCPIVTTPWEELNGAQLLEVMEGENDFAKELMEAAQVCPECGHHHEHGEECHDHHHDNDHECHEHHHDHDHECHDHHHDHDHECHDHHHDHDHECHEHHHDHDHDCCGHDHHHHHADEVFTSWGKETPKKYTEEGIRAILDTLSKEDSNEYGIILRAKGIVPDENGKWIHFDLVPGEDEVRYGSAEYTGRICVIGSKLNEDKLEELFGL</sequence>
<dbReference type="InterPro" id="IPR036627">
    <property type="entry name" value="CobW-likC_sf"/>
</dbReference>
<dbReference type="PANTHER" id="PTHR13748:SF62">
    <property type="entry name" value="COBW DOMAIN-CONTAINING PROTEIN"/>
    <property type="match status" value="1"/>
</dbReference>
<evidence type="ECO:0000313" key="3">
    <source>
        <dbReference type="Proteomes" id="UP000433359"/>
    </source>
</evidence>
<dbReference type="SUPFAM" id="SSF52540">
    <property type="entry name" value="P-loop containing nucleoside triphosphate hydrolases"/>
    <property type="match status" value="1"/>
</dbReference>
<dbReference type="CDD" id="cd03112">
    <property type="entry name" value="CobW-like"/>
    <property type="match status" value="1"/>
</dbReference>
<dbReference type="EMBL" id="VULP01000001">
    <property type="protein sequence ID" value="MSU80887.1"/>
    <property type="molecule type" value="Genomic_DNA"/>
</dbReference>
<dbReference type="AlphaFoldDB" id="A0A6N7Y7G9"/>
<name>A0A6N7Y7G9_9FIRM</name>
<dbReference type="Pfam" id="PF02492">
    <property type="entry name" value="cobW"/>
    <property type="match status" value="1"/>
</dbReference>
<dbReference type="Proteomes" id="UP000433359">
    <property type="component" value="Unassembled WGS sequence"/>
</dbReference>
<dbReference type="GO" id="GO:0005737">
    <property type="term" value="C:cytoplasm"/>
    <property type="evidence" value="ECO:0007669"/>
    <property type="project" value="TreeGrafter"/>
</dbReference>
<dbReference type="RefSeq" id="WP_154580269.1">
    <property type="nucleotide sequence ID" value="NZ_VULP01000001.1"/>
</dbReference>